<sequence>MTTIKPNKVAQLSGALTHVTDPLDLLMFCKASADQLRLTILRILSRDSYGVLELCRIFDCKQSGMSHHLKILANAGLVITRREGNSIFYRRAHRNLNDSLNEMQQALITTIDRQPISTAHQTKIDAVQHERAANSAQFFDENADLFSQQQEQVAAYELYGPNAIELLTSSFNRKNYGSVIEVGPGEGAFLAELAPRFQHVYAVDNSQQMLDKASSFAKKSGLSNITFVYGDTKAQPLQNLQADCAVVNMVLHHLASPADIFFDLANILKKEGQLFVTDLCSHDQSWARESCGDVWLGFEPEDLTLWAANAGFKTGENIYLAQRNGFRVQIRQFIKI</sequence>
<dbReference type="SUPFAM" id="SSF53335">
    <property type="entry name" value="S-adenosyl-L-methionine-dependent methyltransferases"/>
    <property type="match status" value="1"/>
</dbReference>
<dbReference type="Pfam" id="PF01022">
    <property type="entry name" value="HTH_5"/>
    <property type="match status" value="1"/>
</dbReference>
<dbReference type="PANTHER" id="PTHR43861">
    <property type="entry name" value="TRANS-ACONITATE 2-METHYLTRANSFERASE-RELATED"/>
    <property type="match status" value="1"/>
</dbReference>
<dbReference type="STRING" id="247633.GP2143_16451"/>
<reference evidence="2 3" key="1">
    <citation type="journal article" date="2010" name="J. Bacteriol.">
        <title>Genome sequence of the oligotrophic marine Gammaproteobacterium HTCC2143, isolated from the Oregon Coast.</title>
        <authorList>
            <person name="Oh H.M."/>
            <person name="Kang I."/>
            <person name="Ferriera S."/>
            <person name="Giovannoni S.J."/>
            <person name="Cho J.C."/>
        </authorList>
    </citation>
    <scope>NUCLEOTIDE SEQUENCE [LARGE SCALE GENOMIC DNA]</scope>
    <source>
        <strain evidence="2 3">HTCC2143</strain>
    </source>
</reference>
<name>A0Y9R0_9GAMM</name>
<dbReference type="PRINTS" id="PR00778">
    <property type="entry name" value="HTHARSR"/>
</dbReference>
<keyword evidence="3" id="KW-1185">Reference proteome</keyword>
<dbReference type="EMBL" id="AAVT01000001">
    <property type="protein sequence ID" value="EAW32864.1"/>
    <property type="molecule type" value="Genomic_DNA"/>
</dbReference>
<dbReference type="SMART" id="SM00418">
    <property type="entry name" value="HTH_ARSR"/>
    <property type="match status" value="1"/>
</dbReference>
<dbReference type="Pfam" id="PF08241">
    <property type="entry name" value="Methyltransf_11"/>
    <property type="match status" value="1"/>
</dbReference>
<dbReference type="InterPro" id="IPR029063">
    <property type="entry name" value="SAM-dependent_MTases_sf"/>
</dbReference>
<dbReference type="Proteomes" id="UP000004931">
    <property type="component" value="Unassembled WGS sequence"/>
</dbReference>
<dbReference type="GO" id="GO:0003700">
    <property type="term" value="F:DNA-binding transcription factor activity"/>
    <property type="evidence" value="ECO:0007669"/>
    <property type="project" value="InterPro"/>
</dbReference>
<evidence type="ECO:0000313" key="3">
    <source>
        <dbReference type="Proteomes" id="UP000004931"/>
    </source>
</evidence>
<dbReference type="SUPFAM" id="SSF46785">
    <property type="entry name" value="Winged helix' DNA-binding domain"/>
    <property type="match status" value="1"/>
</dbReference>
<dbReference type="Gene3D" id="1.10.10.10">
    <property type="entry name" value="Winged helix-like DNA-binding domain superfamily/Winged helix DNA-binding domain"/>
    <property type="match status" value="1"/>
</dbReference>
<dbReference type="GO" id="GO:0008757">
    <property type="term" value="F:S-adenosylmethionine-dependent methyltransferase activity"/>
    <property type="evidence" value="ECO:0007669"/>
    <property type="project" value="InterPro"/>
</dbReference>
<gene>
    <name evidence="2" type="ORF">GP2143_16451</name>
</gene>
<dbReference type="InterPro" id="IPR036388">
    <property type="entry name" value="WH-like_DNA-bd_sf"/>
</dbReference>
<dbReference type="eggNOG" id="COG0640">
    <property type="taxonomic scope" value="Bacteria"/>
</dbReference>
<dbReference type="InterPro" id="IPR011991">
    <property type="entry name" value="ArsR-like_HTH"/>
</dbReference>
<dbReference type="CDD" id="cd02440">
    <property type="entry name" value="AdoMet_MTases"/>
    <property type="match status" value="1"/>
</dbReference>
<keyword evidence="2" id="KW-0808">Transferase</keyword>
<feature type="domain" description="HTH arsR-type" evidence="1">
    <location>
        <begin position="17"/>
        <end position="111"/>
    </location>
</feature>
<protein>
    <submittedName>
        <fullName evidence="2">SAM-dependent methyltransferase</fullName>
    </submittedName>
</protein>
<dbReference type="PANTHER" id="PTHR43861:SF1">
    <property type="entry name" value="TRANS-ACONITATE 2-METHYLTRANSFERASE"/>
    <property type="match status" value="1"/>
</dbReference>
<organism evidence="2 3">
    <name type="scientific">marine gamma proteobacterium HTCC2143</name>
    <dbReference type="NCBI Taxonomy" id="247633"/>
    <lineage>
        <taxon>Bacteria</taxon>
        <taxon>Pseudomonadati</taxon>
        <taxon>Pseudomonadota</taxon>
        <taxon>Gammaproteobacteria</taxon>
        <taxon>Cellvibrionales</taxon>
        <taxon>Spongiibacteraceae</taxon>
        <taxon>BD1-7 clade</taxon>
    </lineage>
</organism>
<dbReference type="NCBIfam" id="NF033788">
    <property type="entry name" value="HTH_metalloreg"/>
    <property type="match status" value="1"/>
</dbReference>
<evidence type="ECO:0000259" key="1">
    <source>
        <dbReference type="PROSITE" id="PS50987"/>
    </source>
</evidence>
<dbReference type="InterPro" id="IPR013216">
    <property type="entry name" value="Methyltransf_11"/>
</dbReference>
<dbReference type="InterPro" id="IPR036390">
    <property type="entry name" value="WH_DNA-bd_sf"/>
</dbReference>
<dbReference type="Gene3D" id="3.40.50.150">
    <property type="entry name" value="Vaccinia Virus protein VP39"/>
    <property type="match status" value="1"/>
</dbReference>
<dbReference type="GO" id="GO:0032259">
    <property type="term" value="P:methylation"/>
    <property type="evidence" value="ECO:0007669"/>
    <property type="project" value="UniProtKB-KW"/>
</dbReference>
<comment type="caution">
    <text evidence="2">The sequence shown here is derived from an EMBL/GenBank/DDBJ whole genome shotgun (WGS) entry which is preliminary data.</text>
</comment>
<accession>A0Y9R0</accession>
<dbReference type="CDD" id="cd00090">
    <property type="entry name" value="HTH_ARSR"/>
    <property type="match status" value="1"/>
</dbReference>
<dbReference type="OrthoDB" id="5297460at2"/>
<dbReference type="InterPro" id="IPR001845">
    <property type="entry name" value="HTH_ArsR_DNA-bd_dom"/>
</dbReference>
<keyword evidence="2" id="KW-0489">Methyltransferase</keyword>
<dbReference type="PROSITE" id="PS50987">
    <property type="entry name" value="HTH_ARSR_2"/>
    <property type="match status" value="1"/>
</dbReference>
<dbReference type="AlphaFoldDB" id="A0Y9R0"/>
<proteinExistence type="predicted"/>
<dbReference type="eggNOG" id="COG0500">
    <property type="taxonomic scope" value="Bacteria"/>
</dbReference>
<evidence type="ECO:0000313" key="2">
    <source>
        <dbReference type="EMBL" id="EAW32864.1"/>
    </source>
</evidence>